<dbReference type="EC" id="5.3.1.12" evidence="4 7"/>
<comment type="caution">
    <text evidence="8">The sequence shown here is derived from an EMBL/GenBank/DDBJ whole genome shotgun (WGS) entry which is preliminary data.</text>
</comment>
<dbReference type="PANTHER" id="PTHR30068:SF4">
    <property type="entry name" value="URONATE ISOMERASE"/>
    <property type="match status" value="1"/>
</dbReference>
<comment type="catalytic activity">
    <reaction evidence="1 7">
        <text>D-glucuronate = D-fructuronate</text>
        <dbReference type="Rhea" id="RHEA:13049"/>
        <dbReference type="ChEBI" id="CHEBI:58720"/>
        <dbReference type="ChEBI" id="CHEBI:59863"/>
        <dbReference type="EC" id="5.3.1.12"/>
    </reaction>
</comment>
<dbReference type="InterPro" id="IPR003766">
    <property type="entry name" value="Uronate_isomerase"/>
</dbReference>
<comment type="catalytic activity">
    <reaction evidence="7">
        <text>aldehydo-D-galacturonate = keto-D-tagaturonate</text>
        <dbReference type="Rhea" id="RHEA:27702"/>
        <dbReference type="ChEBI" id="CHEBI:12952"/>
        <dbReference type="ChEBI" id="CHEBI:17886"/>
    </reaction>
</comment>
<gene>
    <name evidence="7 8" type="primary">uxaC</name>
    <name evidence="8" type="ORF">GCM10023184_07540</name>
</gene>
<organism evidence="8 9">
    <name type="scientific">Flaviaesturariibacter amylovorans</name>
    <dbReference type="NCBI Taxonomy" id="1084520"/>
    <lineage>
        <taxon>Bacteria</taxon>
        <taxon>Pseudomonadati</taxon>
        <taxon>Bacteroidota</taxon>
        <taxon>Chitinophagia</taxon>
        <taxon>Chitinophagales</taxon>
        <taxon>Chitinophagaceae</taxon>
        <taxon>Flaviaestuariibacter</taxon>
    </lineage>
</organism>
<dbReference type="SUPFAM" id="SSF51556">
    <property type="entry name" value="Metallo-dependent hydrolases"/>
    <property type="match status" value="1"/>
</dbReference>
<comment type="similarity">
    <text evidence="3 7">Belongs to the metallo-dependent hydrolases superfamily. Uronate isomerase family.</text>
</comment>
<evidence type="ECO:0000256" key="3">
    <source>
        <dbReference type="ARBA" id="ARBA00008397"/>
    </source>
</evidence>
<sequence>MKPFLDEHFLLHNKTAQRLYHEYAKAMPIIDYHCHLPPDQIAADGNFANLTQVWLYGDHYKWRAMRTNGINERYCTGDAPDSEKFQKWAETVPYTLRNPLYHWTHLELQRYFGVTEILNGQSAARIYEECSAKLQTPEYSVRGLLRQANVKVVCTTDDPIDSLEHHRTIREDGSDIRILPAFRPDKAMQVDDASSFNHYLGKLEAVSNTAIASFNDYLDALKARHDFFASMGCTVSDHGLEQIYAEPWTEAGVAALFNKIRGGKELSPEEILQFKSAMLEIFAVWDWEKGWVQQYHLGALRNNNGRMLRELGPDTGWDSIGDFAQGRALATFLGRLDSKDQLTKTILYNLNPADNELFATMIGNFNDGSVAGKIQYGSGWWFLDQKDGMTRQINALSNMGLLSRFVGMLTDSRSFLSYPRHEYFRRILCNLFGEEIENGELPADIEWTGEVIRDICYNNAATYFNWNEVAGNAPAASLERTAY</sequence>
<reference evidence="9" key="1">
    <citation type="journal article" date="2019" name="Int. J. Syst. Evol. Microbiol.">
        <title>The Global Catalogue of Microorganisms (GCM) 10K type strain sequencing project: providing services to taxonomists for standard genome sequencing and annotation.</title>
        <authorList>
            <consortium name="The Broad Institute Genomics Platform"/>
            <consortium name="The Broad Institute Genome Sequencing Center for Infectious Disease"/>
            <person name="Wu L."/>
            <person name="Ma J."/>
        </authorList>
    </citation>
    <scope>NUCLEOTIDE SEQUENCE [LARGE SCALE GENOMIC DNA]</scope>
    <source>
        <strain evidence="9">JCM 17919</strain>
    </source>
</reference>
<dbReference type="EMBL" id="BAABGY010000002">
    <property type="protein sequence ID" value="GAA4321616.1"/>
    <property type="molecule type" value="Genomic_DNA"/>
</dbReference>
<dbReference type="HAMAP" id="MF_00675">
    <property type="entry name" value="UxaC"/>
    <property type="match status" value="1"/>
</dbReference>
<evidence type="ECO:0000256" key="7">
    <source>
        <dbReference type="HAMAP-Rule" id="MF_00675"/>
    </source>
</evidence>
<evidence type="ECO:0000256" key="4">
    <source>
        <dbReference type="ARBA" id="ARBA00012546"/>
    </source>
</evidence>
<keyword evidence="9" id="KW-1185">Reference proteome</keyword>
<dbReference type="PANTHER" id="PTHR30068">
    <property type="entry name" value="URONATE ISOMERASE"/>
    <property type="match status" value="1"/>
</dbReference>
<dbReference type="NCBIfam" id="NF002794">
    <property type="entry name" value="PRK02925.1"/>
    <property type="match status" value="1"/>
</dbReference>
<dbReference type="Gene3D" id="1.10.2020.10">
    <property type="entry name" value="uronate isomerase, domain 2, chain A"/>
    <property type="match status" value="1"/>
</dbReference>
<proteinExistence type="inferred from homology"/>
<protein>
    <recommendedName>
        <fullName evidence="5 7">Uronate isomerase</fullName>
        <ecNumber evidence="4 7">5.3.1.12</ecNumber>
    </recommendedName>
    <alternativeName>
        <fullName evidence="7">Glucuronate isomerase</fullName>
    </alternativeName>
    <alternativeName>
        <fullName evidence="7">Uronic isomerase</fullName>
    </alternativeName>
</protein>
<accession>A0ABP8GC89</accession>
<dbReference type="GO" id="GO:0016853">
    <property type="term" value="F:isomerase activity"/>
    <property type="evidence" value="ECO:0007669"/>
    <property type="project" value="UniProtKB-KW"/>
</dbReference>
<name>A0ABP8GC89_9BACT</name>
<dbReference type="Gene3D" id="3.20.20.140">
    <property type="entry name" value="Metal-dependent hydrolases"/>
    <property type="match status" value="1"/>
</dbReference>
<dbReference type="InterPro" id="IPR032466">
    <property type="entry name" value="Metal_Hydrolase"/>
</dbReference>
<comment type="pathway">
    <text evidence="2 7">Carbohydrate metabolism; pentose and glucuronate interconversion.</text>
</comment>
<evidence type="ECO:0000313" key="8">
    <source>
        <dbReference type="EMBL" id="GAA4321616.1"/>
    </source>
</evidence>
<dbReference type="Pfam" id="PF02614">
    <property type="entry name" value="UxaC"/>
    <property type="match status" value="1"/>
</dbReference>
<keyword evidence="6 7" id="KW-0413">Isomerase</keyword>
<evidence type="ECO:0000256" key="6">
    <source>
        <dbReference type="ARBA" id="ARBA00023235"/>
    </source>
</evidence>
<evidence type="ECO:0000313" key="9">
    <source>
        <dbReference type="Proteomes" id="UP001501725"/>
    </source>
</evidence>
<dbReference type="Proteomes" id="UP001501725">
    <property type="component" value="Unassembled WGS sequence"/>
</dbReference>
<evidence type="ECO:0000256" key="5">
    <source>
        <dbReference type="ARBA" id="ARBA00020555"/>
    </source>
</evidence>
<dbReference type="RefSeq" id="WP_345253517.1">
    <property type="nucleotide sequence ID" value="NZ_BAABGY010000002.1"/>
</dbReference>
<evidence type="ECO:0000256" key="2">
    <source>
        <dbReference type="ARBA" id="ARBA00004892"/>
    </source>
</evidence>
<evidence type="ECO:0000256" key="1">
    <source>
        <dbReference type="ARBA" id="ARBA00001165"/>
    </source>
</evidence>